<evidence type="ECO:0000256" key="2">
    <source>
        <dbReference type="ARBA" id="ARBA00022475"/>
    </source>
</evidence>
<evidence type="ECO:0000256" key="1">
    <source>
        <dbReference type="ARBA" id="ARBA00004651"/>
    </source>
</evidence>
<keyword evidence="8" id="KW-1185">Reference proteome</keyword>
<feature type="transmembrane region" description="Helical" evidence="6">
    <location>
        <begin position="39"/>
        <end position="64"/>
    </location>
</feature>
<comment type="caution">
    <text evidence="7">The sequence shown here is derived from an EMBL/GenBank/DDBJ whole genome shotgun (WGS) entry which is preliminary data.</text>
</comment>
<keyword evidence="4 6" id="KW-1133">Transmembrane helix</keyword>
<evidence type="ECO:0000256" key="5">
    <source>
        <dbReference type="ARBA" id="ARBA00023136"/>
    </source>
</evidence>
<evidence type="ECO:0000256" key="4">
    <source>
        <dbReference type="ARBA" id="ARBA00022989"/>
    </source>
</evidence>
<dbReference type="Pfam" id="PF01810">
    <property type="entry name" value="LysE"/>
    <property type="match status" value="1"/>
</dbReference>
<dbReference type="GO" id="GO:0005886">
    <property type="term" value="C:plasma membrane"/>
    <property type="evidence" value="ECO:0007669"/>
    <property type="project" value="UniProtKB-SubCell"/>
</dbReference>
<keyword evidence="2" id="KW-1003">Cell membrane</keyword>
<gene>
    <name evidence="7" type="ORF">D3P08_14570</name>
</gene>
<evidence type="ECO:0000313" key="7">
    <source>
        <dbReference type="EMBL" id="RIX52189.1"/>
    </source>
</evidence>
<dbReference type="OrthoDB" id="198428at2"/>
<protein>
    <submittedName>
        <fullName evidence="7">LysE family translocator</fullName>
    </submittedName>
</protein>
<dbReference type="GO" id="GO:0015171">
    <property type="term" value="F:amino acid transmembrane transporter activity"/>
    <property type="evidence" value="ECO:0007669"/>
    <property type="project" value="TreeGrafter"/>
</dbReference>
<dbReference type="InterPro" id="IPR001123">
    <property type="entry name" value="LeuE-type"/>
</dbReference>
<dbReference type="AlphaFoldDB" id="A0A3A1UUH3"/>
<evidence type="ECO:0000256" key="6">
    <source>
        <dbReference type="SAM" id="Phobius"/>
    </source>
</evidence>
<keyword evidence="5 6" id="KW-0472">Membrane</keyword>
<dbReference type="GO" id="GO:0033228">
    <property type="term" value="P:cysteine export across plasma membrane"/>
    <property type="evidence" value="ECO:0007669"/>
    <property type="project" value="TreeGrafter"/>
</dbReference>
<dbReference type="PANTHER" id="PTHR30086:SF20">
    <property type="entry name" value="ARGININE EXPORTER PROTEIN ARGO-RELATED"/>
    <property type="match status" value="1"/>
</dbReference>
<evidence type="ECO:0000256" key="3">
    <source>
        <dbReference type="ARBA" id="ARBA00022692"/>
    </source>
</evidence>
<dbReference type="EMBL" id="QXQA01000008">
    <property type="protein sequence ID" value="RIX52189.1"/>
    <property type="molecule type" value="Genomic_DNA"/>
</dbReference>
<name>A0A3A1UUH3_9BACL</name>
<reference evidence="7 8" key="1">
    <citation type="submission" date="2018-09" db="EMBL/GenBank/DDBJ databases">
        <title>Paenibacillus aracenensis nov. sp. isolated from a cave in southern Spain.</title>
        <authorList>
            <person name="Jurado V."/>
            <person name="Gutierrez-Patricio S."/>
            <person name="Gonzalez-Pimentel J.L."/>
            <person name="Miller A.Z."/>
            <person name="Laiz L."/>
            <person name="Saiz-Jimenez C."/>
        </authorList>
    </citation>
    <scope>NUCLEOTIDE SEQUENCE [LARGE SCALE GENOMIC DNA]</scope>
    <source>
        <strain evidence="7 8">DSM 22867</strain>
    </source>
</reference>
<comment type="subcellular location">
    <subcellularLocation>
        <location evidence="1">Cell membrane</location>
        <topology evidence="1">Multi-pass membrane protein</topology>
    </subcellularLocation>
</comment>
<proteinExistence type="predicted"/>
<sequence length="197" mass="21570">MSLFLAMCLFSLSMSISPGPVNMTILTSGVNFGFKRTFSFVSGATLGFVLLLTAVGLGVSNLAAQVPSFYGLLKYAGSGYMIYVGCKIMTARPDLKQSERQTLRYRHGFLMQWLNPKAWIACLTGVSAFGLKDSYSMLFVFVCIYFLICYLSLAAWALLGAKLQLLTRVRNGIRAFNAAMGAILILVAVYLLFSTTL</sequence>
<organism evidence="7 8">
    <name type="scientific">Paenibacillus nanensis</name>
    <dbReference type="NCBI Taxonomy" id="393251"/>
    <lineage>
        <taxon>Bacteria</taxon>
        <taxon>Bacillati</taxon>
        <taxon>Bacillota</taxon>
        <taxon>Bacilli</taxon>
        <taxon>Bacillales</taxon>
        <taxon>Paenibacillaceae</taxon>
        <taxon>Paenibacillus</taxon>
    </lineage>
</organism>
<keyword evidence="3 6" id="KW-0812">Transmembrane</keyword>
<evidence type="ECO:0000313" key="8">
    <source>
        <dbReference type="Proteomes" id="UP000266482"/>
    </source>
</evidence>
<dbReference type="Proteomes" id="UP000266482">
    <property type="component" value="Unassembled WGS sequence"/>
</dbReference>
<feature type="transmembrane region" description="Helical" evidence="6">
    <location>
        <begin position="173"/>
        <end position="193"/>
    </location>
</feature>
<feature type="transmembrane region" description="Helical" evidence="6">
    <location>
        <begin position="137"/>
        <end position="161"/>
    </location>
</feature>
<accession>A0A3A1UUH3</accession>
<dbReference type="PANTHER" id="PTHR30086">
    <property type="entry name" value="ARGININE EXPORTER PROTEIN ARGO"/>
    <property type="match status" value="1"/>
</dbReference>